<comment type="similarity">
    <text evidence="3">Belongs to the pyrimidine 5'-nucleotidase family.</text>
</comment>
<dbReference type="OrthoDB" id="10014216at2759"/>
<dbReference type="AlphaFoldDB" id="A0A9D3NN23"/>
<dbReference type="GO" id="GO:0008253">
    <property type="term" value="F:5'-nucleotidase activity"/>
    <property type="evidence" value="ECO:0007669"/>
    <property type="project" value="UniProtKB-EC"/>
</dbReference>
<dbReference type="GO" id="GO:0000166">
    <property type="term" value="F:nucleotide binding"/>
    <property type="evidence" value="ECO:0007669"/>
    <property type="project" value="UniProtKB-KW"/>
</dbReference>
<keyword evidence="10" id="KW-0546">Nucleotide metabolism</keyword>
<keyword evidence="16" id="KW-1185">Reference proteome</keyword>
<dbReference type="Pfam" id="PF05822">
    <property type="entry name" value="UMPH-1"/>
    <property type="match status" value="1"/>
</dbReference>
<evidence type="ECO:0000256" key="5">
    <source>
        <dbReference type="ARBA" id="ARBA00022490"/>
    </source>
</evidence>
<comment type="subunit">
    <text evidence="4">Monomer.</text>
</comment>
<dbReference type="InterPro" id="IPR006434">
    <property type="entry name" value="Pyrimidine_nucleotidase_eu"/>
</dbReference>
<sequence>MEEECEPVKPHEKRITRNNPGVEAADHYASSEEDGDDYTLQISENVPVDTGFVQENDVILELNEATVRMRDRGQVETIIRNMQREGASALQVISDFHMTLTRFAHEGKRCPTTHSILHNTNLISEECKAKVNNRQRS</sequence>
<evidence type="ECO:0000313" key="16">
    <source>
        <dbReference type="Proteomes" id="UP000824219"/>
    </source>
</evidence>
<evidence type="ECO:0000256" key="12">
    <source>
        <dbReference type="ARBA" id="ARBA00046090"/>
    </source>
</evidence>
<evidence type="ECO:0000256" key="1">
    <source>
        <dbReference type="ARBA" id="ARBA00000815"/>
    </source>
</evidence>
<evidence type="ECO:0000313" key="15">
    <source>
        <dbReference type="EMBL" id="KAG7325344.1"/>
    </source>
</evidence>
<evidence type="ECO:0000256" key="11">
    <source>
        <dbReference type="ARBA" id="ARBA00036362"/>
    </source>
</evidence>
<comment type="function">
    <text evidence="12">Specifically hydrolyzes 7-methylguanosine monophosphate (m(7)GMP) to 7-methylguanosine and inorganic phosphate. The specific activity for m(7)GMP may protect cells against undesired salvage of m(7)GMP and its incorporation into nucleic acids. Also has weak activity for CMP. UMP and purine nucleotides are poor substrates.</text>
</comment>
<keyword evidence="9" id="KW-0460">Magnesium</keyword>
<dbReference type="InterPro" id="IPR036412">
    <property type="entry name" value="HAD-like_sf"/>
</dbReference>
<keyword evidence="6" id="KW-0479">Metal-binding</keyword>
<feature type="region of interest" description="Disordered" evidence="14">
    <location>
        <begin position="1"/>
        <end position="37"/>
    </location>
</feature>
<evidence type="ECO:0008006" key="17">
    <source>
        <dbReference type="Google" id="ProtNLM"/>
    </source>
</evidence>
<reference evidence="15 16" key="1">
    <citation type="submission" date="2021-06" db="EMBL/GenBank/DDBJ databases">
        <title>Chromosome-level genome assembly of the red-tail catfish (Hemibagrus wyckioides).</title>
        <authorList>
            <person name="Shao F."/>
        </authorList>
    </citation>
    <scope>NUCLEOTIDE SEQUENCE [LARGE SCALE GENOMIC DNA]</scope>
    <source>
        <strain evidence="15">EC202008001</strain>
        <tissue evidence="15">Blood</tissue>
    </source>
</reference>
<evidence type="ECO:0000256" key="14">
    <source>
        <dbReference type="SAM" id="MobiDB-lite"/>
    </source>
</evidence>
<dbReference type="GO" id="GO:0000287">
    <property type="term" value="F:magnesium ion binding"/>
    <property type="evidence" value="ECO:0007669"/>
    <property type="project" value="InterPro"/>
</dbReference>
<dbReference type="Gene3D" id="1.10.150.340">
    <property type="entry name" value="Pyrimidine 5'-nucleotidase (UMPH-1), N-terminal domain"/>
    <property type="match status" value="1"/>
</dbReference>
<accession>A0A9D3NN23</accession>
<evidence type="ECO:0000256" key="10">
    <source>
        <dbReference type="ARBA" id="ARBA00023080"/>
    </source>
</evidence>
<evidence type="ECO:0000256" key="6">
    <source>
        <dbReference type="ARBA" id="ARBA00022723"/>
    </source>
</evidence>
<gene>
    <name evidence="15" type="ORF">KOW79_011660</name>
</gene>
<evidence type="ECO:0000256" key="9">
    <source>
        <dbReference type="ARBA" id="ARBA00022842"/>
    </source>
</evidence>
<proteinExistence type="inferred from homology"/>
<dbReference type="PANTHER" id="PTHR13045">
    <property type="entry name" value="5'-NUCLEOTIDASE"/>
    <property type="match status" value="1"/>
</dbReference>
<evidence type="ECO:0000256" key="7">
    <source>
        <dbReference type="ARBA" id="ARBA00022741"/>
    </source>
</evidence>
<comment type="catalytic activity">
    <reaction evidence="1">
        <text>a ribonucleoside 5'-phosphate + H2O = a ribonucleoside + phosphate</text>
        <dbReference type="Rhea" id="RHEA:12484"/>
        <dbReference type="ChEBI" id="CHEBI:15377"/>
        <dbReference type="ChEBI" id="CHEBI:18254"/>
        <dbReference type="ChEBI" id="CHEBI:43474"/>
        <dbReference type="ChEBI" id="CHEBI:58043"/>
        <dbReference type="EC" id="3.1.3.5"/>
    </reaction>
</comment>
<dbReference type="EMBL" id="JAHKSW010000013">
    <property type="protein sequence ID" value="KAG7325344.1"/>
    <property type="molecule type" value="Genomic_DNA"/>
</dbReference>
<evidence type="ECO:0000256" key="8">
    <source>
        <dbReference type="ARBA" id="ARBA00022801"/>
    </source>
</evidence>
<dbReference type="PANTHER" id="PTHR13045:SF15">
    <property type="entry name" value="7-METHYLGUANOSINE PHOSPHATE-SPECIFIC 5'-NUCLEOTIDASE"/>
    <property type="match status" value="1"/>
</dbReference>
<comment type="catalytic activity">
    <reaction evidence="11">
        <text>CMP + H2O = cytidine + phosphate</text>
        <dbReference type="Rhea" id="RHEA:29367"/>
        <dbReference type="ChEBI" id="CHEBI:15377"/>
        <dbReference type="ChEBI" id="CHEBI:17562"/>
        <dbReference type="ChEBI" id="CHEBI:43474"/>
        <dbReference type="ChEBI" id="CHEBI:60377"/>
        <dbReference type="EC" id="3.1.3.91"/>
    </reaction>
</comment>
<keyword evidence="7" id="KW-0547">Nucleotide-binding</keyword>
<evidence type="ECO:0000256" key="3">
    <source>
        <dbReference type="ARBA" id="ARBA00008389"/>
    </source>
</evidence>
<keyword evidence="8" id="KW-0378">Hydrolase</keyword>
<evidence type="ECO:0000256" key="2">
    <source>
        <dbReference type="ARBA" id="ARBA00004496"/>
    </source>
</evidence>
<comment type="subcellular location">
    <subcellularLocation>
        <location evidence="2">Cytoplasm</location>
    </subcellularLocation>
</comment>
<dbReference type="Proteomes" id="UP000824219">
    <property type="component" value="Linkage Group LG13"/>
</dbReference>
<dbReference type="SUPFAM" id="SSF56784">
    <property type="entry name" value="HAD-like"/>
    <property type="match status" value="1"/>
</dbReference>
<comment type="catalytic activity">
    <reaction evidence="13">
        <text>N(7)-methyl-GMP + H2O = N(7)-methylguanosine + phosphate</text>
        <dbReference type="Rhea" id="RHEA:37107"/>
        <dbReference type="ChEBI" id="CHEBI:15377"/>
        <dbReference type="ChEBI" id="CHEBI:20794"/>
        <dbReference type="ChEBI" id="CHEBI:43474"/>
        <dbReference type="ChEBI" id="CHEBI:58285"/>
        <dbReference type="EC" id="3.1.3.91"/>
    </reaction>
</comment>
<name>A0A9D3NN23_9TELE</name>
<comment type="caution">
    <text evidence="15">The sequence shown here is derived from an EMBL/GenBank/DDBJ whole genome shotgun (WGS) entry which is preliminary data.</text>
</comment>
<evidence type="ECO:0000256" key="4">
    <source>
        <dbReference type="ARBA" id="ARBA00011245"/>
    </source>
</evidence>
<evidence type="ECO:0000256" key="13">
    <source>
        <dbReference type="ARBA" id="ARBA00048583"/>
    </source>
</evidence>
<keyword evidence="5" id="KW-0963">Cytoplasm</keyword>
<dbReference type="InterPro" id="IPR023214">
    <property type="entry name" value="HAD_sf"/>
</dbReference>
<dbReference type="GO" id="GO:0005737">
    <property type="term" value="C:cytoplasm"/>
    <property type="evidence" value="ECO:0007669"/>
    <property type="project" value="UniProtKB-SubCell"/>
</dbReference>
<dbReference type="GO" id="GO:0009117">
    <property type="term" value="P:nucleotide metabolic process"/>
    <property type="evidence" value="ECO:0007669"/>
    <property type="project" value="UniProtKB-KW"/>
</dbReference>
<protein>
    <recommendedName>
        <fullName evidence="17">PDZ domain-containing protein</fullName>
    </recommendedName>
</protein>
<organism evidence="15 16">
    <name type="scientific">Hemibagrus wyckioides</name>
    <dbReference type="NCBI Taxonomy" id="337641"/>
    <lineage>
        <taxon>Eukaryota</taxon>
        <taxon>Metazoa</taxon>
        <taxon>Chordata</taxon>
        <taxon>Craniata</taxon>
        <taxon>Vertebrata</taxon>
        <taxon>Euteleostomi</taxon>
        <taxon>Actinopterygii</taxon>
        <taxon>Neopterygii</taxon>
        <taxon>Teleostei</taxon>
        <taxon>Ostariophysi</taxon>
        <taxon>Siluriformes</taxon>
        <taxon>Bagridae</taxon>
        <taxon>Hemibagrus</taxon>
    </lineage>
</organism>
<feature type="compositionally biased region" description="Basic and acidic residues" evidence="14">
    <location>
        <begin position="1"/>
        <end position="15"/>
    </location>
</feature>
<dbReference type="Gene3D" id="3.40.50.1000">
    <property type="entry name" value="HAD superfamily/HAD-like"/>
    <property type="match status" value="1"/>
</dbReference>